<evidence type="ECO:0000256" key="3">
    <source>
        <dbReference type="ARBA" id="ARBA00022448"/>
    </source>
</evidence>
<evidence type="ECO:0000256" key="1">
    <source>
        <dbReference type="ARBA" id="ARBA00004651"/>
    </source>
</evidence>
<feature type="transmembrane region" description="Helical" evidence="8">
    <location>
        <begin position="365"/>
        <end position="385"/>
    </location>
</feature>
<reference evidence="10" key="2">
    <citation type="submission" date="2009-09" db="EMBL/GenBank/DDBJ databases">
        <title>Complete sequence of chromosome of Candidatus Accumulibacter phosphatis clade IIA str. UW-1.</title>
        <authorList>
            <consortium name="US DOE Joint Genome Institute"/>
            <person name="Martin H.G."/>
            <person name="Ivanova N."/>
            <person name="Kunin V."/>
            <person name="Warnecke F."/>
            <person name="Barry K."/>
            <person name="He S."/>
            <person name="Salamov A."/>
            <person name="Szeto E."/>
            <person name="Dalin E."/>
            <person name="Pangilinan J.L."/>
            <person name="Lapidus A."/>
            <person name="Lowry S."/>
            <person name="Kyrpides N.C."/>
            <person name="McMahon K.D."/>
            <person name="Hugenholtz P."/>
        </authorList>
    </citation>
    <scope>NUCLEOTIDE SEQUENCE [LARGE SCALE GENOMIC DNA]</scope>
    <source>
        <strain evidence="10">UW-1</strain>
    </source>
</reference>
<organism evidence="10">
    <name type="scientific">Accumulibacter regalis</name>
    <dbReference type="NCBI Taxonomy" id="522306"/>
    <lineage>
        <taxon>Bacteria</taxon>
        <taxon>Pseudomonadati</taxon>
        <taxon>Pseudomonadota</taxon>
        <taxon>Betaproteobacteria</taxon>
        <taxon>Candidatus Accumulibacter</taxon>
    </lineage>
</organism>
<dbReference type="AlphaFoldDB" id="C7RPJ8"/>
<evidence type="ECO:0000313" key="10">
    <source>
        <dbReference type="EMBL" id="ACV34241.1"/>
    </source>
</evidence>
<feature type="transmembrane region" description="Helical" evidence="8">
    <location>
        <begin position="221"/>
        <end position="240"/>
    </location>
</feature>
<feature type="transmembrane region" description="Helical" evidence="8">
    <location>
        <begin position="189"/>
        <end position="209"/>
    </location>
</feature>
<feature type="transmembrane region" description="Helical" evidence="8">
    <location>
        <begin position="32"/>
        <end position="52"/>
    </location>
</feature>
<dbReference type="GO" id="GO:0005886">
    <property type="term" value="C:plasma membrane"/>
    <property type="evidence" value="ECO:0007669"/>
    <property type="project" value="UniProtKB-SubCell"/>
</dbReference>
<dbReference type="PANTHER" id="PTHR30252:SF3">
    <property type="entry name" value="PYRUVATE_PROTON SYMPORTER BTST"/>
    <property type="match status" value="1"/>
</dbReference>
<feature type="transmembrane region" description="Helical" evidence="8">
    <location>
        <begin position="260"/>
        <end position="277"/>
    </location>
</feature>
<evidence type="ECO:0000259" key="9">
    <source>
        <dbReference type="Pfam" id="PF02554"/>
    </source>
</evidence>
<keyword evidence="7 8" id="KW-0472">Membrane</keyword>
<feature type="transmembrane region" description="Helical" evidence="8">
    <location>
        <begin position="284"/>
        <end position="305"/>
    </location>
</feature>
<proteinExistence type="inferred from homology"/>
<feature type="transmembrane region" description="Helical" evidence="8">
    <location>
        <begin position="642"/>
        <end position="667"/>
    </location>
</feature>
<name>C7RPJ8_ACCRE</name>
<feature type="transmembrane region" description="Helical" evidence="8">
    <location>
        <begin position="160"/>
        <end position="183"/>
    </location>
</feature>
<feature type="transmembrane region" description="Helical" evidence="8">
    <location>
        <begin position="325"/>
        <end position="345"/>
    </location>
</feature>
<dbReference type="InterPro" id="IPR051605">
    <property type="entry name" value="CstA"/>
</dbReference>
<feature type="transmembrane region" description="Helical" evidence="8">
    <location>
        <begin position="464"/>
        <end position="482"/>
    </location>
</feature>
<evidence type="ECO:0000256" key="8">
    <source>
        <dbReference type="SAM" id="Phobius"/>
    </source>
</evidence>
<dbReference type="KEGG" id="app:CAP2UW1_0904"/>
<feature type="transmembrane region" description="Helical" evidence="8">
    <location>
        <begin position="7"/>
        <end position="26"/>
    </location>
</feature>
<dbReference type="Pfam" id="PF02554">
    <property type="entry name" value="CstA"/>
    <property type="match status" value="1"/>
</dbReference>
<comment type="similarity">
    <text evidence="2">Belongs to the peptide transporter carbon starvation (CstA) (TC 2.A.114) family.</text>
</comment>
<feature type="transmembrane region" description="Helical" evidence="8">
    <location>
        <begin position="573"/>
        <end position="593"/>
    </location>
</feature>
<sequence precursor="true">MNIVSKHAIWWLLTAVGVFSLGTVALSRGETINALWIVTAAVSIYLVAYRYYSLFIADKVMQLDSTRATPAVRHNDGLDYVPTNKYILFGHHFAAIAGAGPLVGPVLAAQMGYLPGTLWIIVGVVLAGAVQDFMVLFVSTRRDGRSLGDLVKSELGFVPGIIALFGTFMIMVIILAVLALIVVKALAESPWGTFTVAATIPIAMFMGVYNRFIRPGRVGEISIVGFVLLIAAIVVGGQVAESATWAPLFTFNGKQLTWMLIVYGFVASVLPVWLLLAPRDYLSTFLKIGTIVGLALCMVYVAPNLRMPAVTQFIDGTGPAWSGSLFPFIFITIACGAVSGFHALISSGTTPKLLDNEKNARMIGYGGMLMESFVAIMAIVAASVIDPGVYFAMNSPPAIIGKTVEGAAQVISQWGFVITPEVLTQTAKDVGENSILSRAGGAPTLAVGMAQIFSQVFGGQTMMAFWYHFAILFEALFILTACDAGTRAGRFMLQDLLGTFVPSFRQTNSWPANLTATGLCVAAWGYILYQGVVDPLGGINSLWPLFGISNQMLAGVALMLCTVVLFKMKRQKYAWVTIVPASWLLVCTLTAGWQKVFHANPKIGFLALADKFQAALDRGEILAPAKSVEQMQQIVFNNHLDAVLATFFIFVVVSMLFYTIIACLKAWREDRITSREMPYEAIPTARA</sequence>
<keyword evidence="3" id="KW-0813">Transport</keyword>
<reference evidence="10" key="1">
    <citation type="submission" date="2009-08" db="EMBL/GenBank/DDBJ databases">
        <authorList>
            <consortium name="US DOE Joint Genome Institute"/>
            <person name="Lucas S."/>
            <person name="Copeland A."/>
            <person name="Lapidus A."/>
            <person name="Glavina del Rio T."/>
            <person name="Dalin E."/>
            <person name="Tice H."/>
            <person name="Bruce D."/>
            <person name="Barry K."/>
            <person name="Pitluck S."/>
            <person name="Lowry S."/>
            <person name="Larimer F."/>
            <person name="Land M."/>
            <person name="Hauser L."/>
            <person name="Kyrpides N."/>
            <person name="Ivanova N."/>
            <person name="McMahon K.D."/>
            <person name="Hugenholtz P."/>
        </authorList>
    </citation>
    <scope>NUCLEOTIDE SEQUENCE</scope>
    <source>
        <strain evidence="10">UW-1</strain>
    </source>
</reference>
<comment type="subcellular location">
    <subcellularLocation>
        <location evidence="1">Cell membrane</location>
        <topology evidence="1">Multi-pass membrane protein</topology>
    </subcellularLocation>
</comment>
<dbReference type="eggNOG" id="COG1966">
    <property type="taxonomic scope" value="Bacteria"/>
</dbReference>
<evidence type="ECO:0000256" key="5">
    <source>
        <dbReference type="ARBA" id="ARBA00022692"/>
    </source>
</evidence>
<dbReference type="STRING" id="522306.CAP2UW1_0904"/>
<protein>
    <submittedName>
        <fullName evidence="10">Carbon starvation protein CstA</fullName>
    </submittedName>
</protein>
<evidence type="ECO:0000256" key="7">
    <source>
        <dbReference type="ARBA" id="ARBA00023136"/>
    </source>
</evidence>
<evidence type="ECO:0000256" key="6">
    <source>
        <dbReference type="ARBA" id="ARBA00022989"/>
    </source>
</evidence>
<feature type="domain" description="CstA N-terminal" evidence="9">
    <location>
        <begin position="33"/>
        <end position="591"/>
    </location>
</feature>
<dbReference type="GO" id="GO:0009267">
    <property type="term" value="P:cellular response to starvation"/>
    <property type="evidence" value="ECO:0007669"/>
    <property type="project" value="InterPro"/>
</dbReference>
<gene>
    <name evidence="10" type="ordered locus">CAP2UW1_0904</name>
</gene>
<keyword evidence="4" id="KW-1003">Cell membrane</keyword>
<evidence type="ECO:0000256" key="2">
    <source>
        <dbReference type="ARBA" id="ARBA00007755"/>
    </source>
</evidence>
<feature type="transmembrane region" description="Helical" evidence="8">
    <location>
        <begin position="510"/>
        <end position="529"/>
    </location>
</feature>
<dbReference type="InterPro" id="IPR003706">
    <property type="entry name" value="CstA_N"/>
</dbReference>
<dbReference type="EMBL" id="CP001715">
    <property type="protein sequence ID" value="ACV34241.1"/>
    <property type="molecule type" value="Genomic_DNA"/>
</dbReference>
<accession>C7RPJ8</accession>
<feature type="transmembrane region" description="Helical" evidence="8">
    <location>
        <begin position="119"/>
        <end position="139"/>
    </location>
</feature>
<dbReference type="PANTHER" id="PTHR30252">
    <property type="entry name" value="INNER MEMBRANE PEPTIDE TRANSPORTER"/>
    <property type="match status" value="1"/>
</dbReference>
<keyword evidence="5 8" id="KW-0812">Transmembrane</keyword>
<feature type="transmembrane region" description="Helical" evidence="8">
    <location>
        <begin position="93"/>
        <end position="113"/>
    </location>
</feature>
<keyword evidence="6 8" id="KW-1133">Transmembrane helix</keyword>
<feature type="transmembrane region" description="Helical" evidence="8">
    <location>
        <begin position="541"/>
        <end position="566"/>
    </location>
</feature>
<dbReference type="HOGENOM" id="CLU_010531_2_0_4"/>
<evidence type="ECO:0000256" key="4">
    <source>
        <dbReference type="ARBA" id="ARBA00022475"/>
    </source>
</evidence>